<organism evidence="1 2">
    <name type="scientific">Macrosiphum euphorbiae</name>
    <name type="common">potato aphid</name>
    <dbReference type="NCBI Taxonomy" id="13131"/>
    <lineage>
        <taxon>Eukaryota</taxon>
        <taxon>Metazoa</taxon>
        <taxon>Ecdysozoa</taxon>
        <taxon>Arthropoda</taxon>
        <taxon>Hexapoda</taxon>
        <taxon>Insecta</taxon>
        <taxon>Pterygota</taxon>
        <taxon>Neoptera</taxon>
        <taxon>Paraneoptera</taxon>
        <taxon>Hemiptera</taxon>
        <taxon>Sternorrhyncha</taxon>
        <taxon>Aphidomorpha</taxon>
        <taxon>Aphidoidea</taxon>
        <taxon>Aphididae</taxon>
        <taxon>Macrosiphini</taxon>
        <taxon>Macrosiphum</taxon>
    </lineage>
</organism>
<evidence type="ECO:0008006" key="3">
    <source>
        <dbReference type="Google" id="ProtNLM"/>
    </source>
</evidence>
<sequence length="102" mass="12299">MDYSSSSSDSDWIEEVEETVVATNILNQTAKNRRFWVHPINKERNGKGVFTNLFPQLINDPEKFHQYFRMSYDQFSYLHNLIKADIKNKTHNFEHQYRLNRD</sequence>
<dbReference type="Proteomes" id="UP001160148">
    <property type="component" value="Unassembled WGS sequence"/>
</dbReference>
<protein>
    <recommendedName>
        <fullName evidence="3">Protein ALP1-like</fullName>
    </recommendedName>
</protein>
<evidence type="ECO:0000313" key="2">
    <source>
        <dbReference type="Proteomes" id="UP001160148"/>
    </source>
</evidence>
<reference evidence="1 2" key="1">
    <citation type="submission" date="2023-01" db="EMBL/GenBank/DDBJ databases">
        <authorList>
            <person name="Whitehead M."/>
        </authorList>
    </citation>
    <scope>NUCLEOTIDE SEQUENCE [LARGE SCALE GENOMIC DNA]</scope>
</reference>
<accession>A0AAV0WA63</accession>
<gene>
    <name evidence="1" type="ORF">MEUPH1_LOCUS8947</name>
</gene>
<name>A0AAV0WA63_9HEMI</name>
<proteinExistence type="predicted"/>
<dbReference type="AlphaFoldDB" id="A0AAV0WA63"/>
<dbReference type="EMBL" id="CARXXK010000002">
    <property type="protein sequence ID" value="CAI6352744.1"/>
    <property type="molecule type" value="Genomic_DNA"/>
</dbReference>
<evidence type="ECO:0000313" key="1">
    <source>
        <dbReference type="EMBL" id="CAI6352744.1"/>
    </source>
</evidence>
<keyword evidence="2" id="KW-1185">Reference proteome</keyword>
<comment type="caution">
    <text evidence="1">The sequence shown here is derived from an EMBL/GenBank/DDBJ whole genome shotgun (WGS) entry which is preliminary data.</text>
</comment>